<organism evidence="1 2">
    <name type="scientific">Streptacidiphilus cavernicola</name>
    <dbReference type="NCBI Taxonomy" id="3342716"/>
    <lineage>
        <taxon>Bacteria</taxon>
        <taxon>Bacillati</taxon>
        <taxon>Actinomycetota</taxon>
        <taxon>Actinomycetes</taxon>
        <taxon>Kitasatosporales</taxon>
        <taxon>Streptomycetaceae</taxon>
        <taxon>Streptacidiphilus</taxon>
    </lineage>
</organism>
<accession>A0ABV6UL88</accession>
<evidence type="ECO:0000313" key="1">
    <source>
        <dbReference type="EMBL" id="MFC1402220.1"/>
    </source>
</evidence>
<evidence type="ECO:0000313" key="2">
    <source>
        <dbReference type="Proteomes" id="UP001592528"/>
    </source>
</evidence>
<reference evidence="1 2" key="1">
    <citation type="submission" date="2024-09" db="EMBL/GenBank/DDBJ databases">
        <authorList>
            <person name="Lee S.D."/>
        </authorList>
    </citation>
    <scope>NUCLEOTIDE SEQUENCE [LARGE SCALE GENOMIC DNA]</scope>
    <source>
        <strain evidence="1 2">N1-5</strain>
    </source>
</reference>
<sequence length="78" mass="8409">MARRVTGGELILGWCWYVWGERERETAEPVEGAREQVMRLTGVPVMERGEIGGHPRVGGALTHALLPVAEGVLGGGRS</sequence>
<protein>
    <submittedName>
        <fullName evidence="1">Uncharacterized protein</fullName>
    </submittedName>
</protein>
<comment type="caution">
    <text evidence="1">The sequence shown here is derived from an EMBL/GenBank/DDBJ whole genome shotgun (WGS) entry which is preliminary data.</text>
</comment>
<dbReference type="Proteomes" id="UP001592528">
    <property type="component" value="Unassembled WGS sequence"/>
</dbReference>
<proteinExistence type="predicted"/>
<dbReference type="EMBL" id="JBHEZZ010000005">
    <property type="protein sequence ID" value="MFC1402220.1"/>
    <property type="molecule type" value="Genomic_DNA"/>
</dbReference>
<name>A0ABV6UL88_9ACTN</name>
<keyword evidence="2" id="KW-1185">Reference proteome</keyword>
<dbReference type="RefSeq" id="WP_030267372.1">
    <property type="nucleotide sequence ID" value="NZ_JBHEZZ010000005.1"/>
</dbReference>
<gene>
    <name evidence="1" type="ORF">ACEZDJ_13075</name>
</gene>